<comment type="cofactor">
    <cofactor evidence="1">
        <name>Zn(2+)</name>
        <dbReference type="ChEBI" id="CHEBI:29105"/>
    </cofactor>
</comment>
<evidence type="ECO:0000256" key="1">
    <source>
        <dbReference type="ARBA" id="ARBA00001947"/>
    </source>
</evidence>
<evidence type="ECO:0000256" key="9">
    <source>
        <dbReference type="ARBA" id="ARBA00023049"/>
    </source>
</evidence>
<evidence type="ECO:0000313" key="14">
    <source>
        <dbReference type="Proteomes" id="UP000321154"/>
    </source>
</evidence>
<feature type="transmembrane region" description="Helical" evidence="11">
    <location>
        <begin position="428"/>
        <end position="449"/>
    </location>
</feature>
<keyword evidence="7" id="KW-0862">Zinc</keyword>
<gene>
    <name evidence="13" type="ORF">FFA01_00130</name>
</gene>
<dbReference type="SUPFAM" id="SSF50156">
    <property type="entry name" value="PDZ domain-like"/>
    <property type="match status" value="1"/>
</dbReference>
<keyword evidence="8 11" id="KW-1133">Transmembrane helix</keyword>
<evidence type="ECO:0000256" key="7">
    <source>
        <dbReference type="ARBA" id="ARBA00022833"/>
    </source>
</evidence>
<evidence type="ECO:0000256" key="3">
    <source>
        <dbReference type="ARBA" id="ARBA00007931"/>
    </source>
</evidence>
<dbReference type="Pfam" id="PF17820">
    <property type="entry name" value="PDZ_6"/>
    <property type="match status" value="1"/>
</dbReference>
<comment type="similarity">
    <text evidence="3">Belongs to the peptidase M50B family.</text>
</comment>
<feature type="transmembrane region" description="Helical" evidence="11">
    <location>
        <begin position="369"/>
        <end position="389"/>
    </location>
</feature>
<feature type="transmembrane region" description="Helical" evidence="11">
    <location>
        <begin position="12"/>
        <end position="39"/>
    </location>
</feature>
<keyword evidence="6" id="KW-0378">Hydrolase</keyword>
<dbReference type="InterPro" id="IPR001478">
    <property type="entry name" value="PDZ"/>
</dbReference>
<evidence type="ECO:0000313" key="13">
    <source>
        <dbReference type="EMBL" id="GEK81704.1"/>
    </source>
</evidence>
<dbReference type="PANTHER" id="PTHR42837">
    <property type="entry name" value="REGULATOR OF SIGMA-E PROTEASE RSEP"/>
    <property type="match status" value="1"/>
</dbReference>
<evidence type="ECO:0000256" key="8">
    <source>
        <dbReference type="ARBA" id="ARBA00022989"/>
    </source>
</evidence>
<comment type="subcellular location">
    <subcellularLocation>
        <location evidence="2">Membrane</location>
        <topology evidence="2">Multi-pass membrane protein</topology>
    </subcellularLocation>
</comment>
<dbReference type="SMART" id="SM00228">
    <property type="entry name" value="PDZ"/>
    <property type="match status" value="1"/>
</dbReference>
<dbReference type="Pfam" id="PF02163">
    <property type="entry name" value="Peptidase_M50"/>
    <property type="match status" value="1"/>
</dbReference>
<dbReference type="CDD" id="cd06163">
    <property type="entry name" value="S2P-M50_PDZ_RseP-like"/>
    <property type="match status" value="1"/>
</dbReference>
<dbReference type="Gene3D" id="2.30.42.10">
    <property type="match status" value="1"/>
</dbReference>
<keyword evidence="10 11" id="KW-0472">Membrane</keyword>
<dbReference type="PANTHER" id="PTHR42837:SF2">
    <property type="entry name" value="MEMBRANE METALLOPROTEASE ARASP2, CHLOROPLASTIC-RELATED"/>
    <property type="match status" value="1"/>
</dbReference>
<keyword evidence="4" id="KW-0645">Protease</keyword>
<evidence type="ECO:0000256" key="6">
    <source>
        <dbReference type="ARBA" id="ARBA00022801"/>
    </source>
</evidence>
<evidence type="ECO:0000256" key="11">
    <source>
        <dbReference type="SAM" id="Phobius"/>
    </source>
</evidence>
<sequence>MERGVFPVRCGYPCPVLTVLLFIVGVLIMVIGLAVSIALHEVGHLVPAKRFGVKVGQYMIGFGPTILSRKRGETEYGVKAIPLGGYISMSGMFPPAKKGEAARTASTGFFQTLVQDARTASAETIDEGDEARTFYRLPVYKRIIIMLGGPVMNLLIAIVLFGVVLCGFGVAQSSTTVGLVNECVLPAGSTETSCPTDATPAPAFAAGMQNGDRIVSIDGTTMSDGDQVSAVLRDSAGTTLDVVVERDGAEQTLEVTPTLSERYVVDDSTGQIEENADGSPKTQDVGFVGIGFASETVQQPVTAVLPAVWNNVTHVVDLIIHLPQRLVGVAQAAFGGGERDANGPVSVVGVGRMAGEIVSLDSVPIVDRAAYVVNLVGSLNVALFVFNLIPLMPLDGGHVAGALIEAVRRGFATLFRRPDPGPVDTAKVIPLTFAVVILLGGMSALLIYADIVNPIDLFG</sequence>
<organism evidence="13 14">
    <name type="scientific">Frigoribacterium faeni</name>
    <dbReference type="NCBI Taxonomy" id="145483"/>
    <lineage>
        <taxon>Bacteria</taxon>
        <taxon>Bacillati</taxon>
        <taxon>Actinomycetota</taxon>
        <taxon>Actinomycetes</taxon>
        <taxon>Micrococcales</taxon>
        <taxon>Microbacteriaceae</taxon>
        <taxon>Frigoribacterium</taxon>
    </lineage>
</organism>
<feature type="transmembrane region" description="Helical" evidence="11">
    <location>
        <begin position="143"/>
        <end position="171"/>
    </location>
</feature>
<keyword evidence="5 11" id="KW-0812">Transmembrane</keyword>
<name>A0ABQ0UJN1_9MICO</name>
<dbReference type="InterPro" id="IPR008915">
    <property type="entry name" value="Peptidase_M50"/>
</dbReference>
<reference evidence="13 14" key="1">
    <citation type="submission" date="2019-07" db="EMBL/GenBank/DDBJ databases">
        <title>Whole genome shotgun sequence of Frigoribacterium faeni NBRC 103066.</title>
        <authorList>
            <person name="Hosoyama A."/>
            <person name="Uohara A."/>
            <person name="Ohji S."/>
            <person name="Ichikawa N."/>
        </authorList>
    </citation>
    <scope>NUCLEOTIDE SEQUENCE [LARGE SCALE GENOMIC DNA]</scope>
    <source>
        <strain evidence="13 14">NBRC 103066</strain>
    </source>
</reference>
<feature type="domain" description="PDZ" evidence="12">
    <location>
        <begin position="166"/>
        <end position="248"/>
    </location>
</feature>
<dbReference type="InterPro" id="IPR036034">
    <property type="entry name" value="PDZ_sf"/>
</dbReference>
<keyword evidence="9" id="KW-0482">Metalloprotease</keyword>
<comment type="caution">
    <text evidence="13">The sequence shown here is derived from an EMBL/GenBank/DDBJ whole genome shotgun (WGS) entry which is preliminary data.</text>
</comment>
<dbReference type="EMBL" id="BJUV01000001">
    <property type="protein sequence ID" value="GEK81704.1"/>
    <property type="molecule type" value="Genomic_DNA"/>
</dbReference>
<evidence type="ECO:0000256" key="10">
    <source>
        <dbReference type="ARBA" id="ARBA00023136"/>
    </source>
</evidence>
<evidence type="ECO:0000256" key="5">
    <source>
        <dbReference type="ARBA" id="ARBA00022692"/>
    </source>
</evidence>
<keyword evidence="14" id="KW-1185">Reference proteome</keyword>
<evidence type="ECO:0000256" key="2">
    <source>
        <dbReference type="ARBA" id="ARBA00004141"/>
    </source>
</evidence>
<dbReference type="InterPro" id="IPR004387">
    <property type="entry name" value="Pept_M50_Zn"/>
</dbReference>
<dbReference type="InterPro" id="IPR041489">
    <property type="entry name" value="PDZ_6"/>
</dbReference>
<proteinExistence type="inferred from homology"/>
<dbReference type="Proteomes" id="UP000321154">
    <property type="component" value="Unassembled WGS sequence"/>
</dbReference>
<protein>
    <submittedName>
        <fullName evidence="13">Peptidase</fullName>
    </submittedName>
</protein>
<evidence type="ECO:0000256" key="4">
    <source>
        <dbReference type="ARBA" id="ARBA00022670"/>
    </source>
</evidence>
<accession>A0ABQ0UJN1</accession>
<evidence type="ECO:0000259" key="12">
    <source>
        <dbReference type="SMART" id="SM00228"/>
    </source>
</evidence>